<proteinExistence type="inferred from homology"/>
<gene>
    <name evidence="6" type="ORF">PBAH0796_LOCUS3287</name>
</gene>
<evidence type="ECO:0000256" key="2">
    <source>
        <dbReference type="ARBA" id="ARBA00022670"/>
    </source>
</evidence>
<feature type="domain" description="PPPDE" evidence="5">
    <location>
        <begin position="27"/>
        <end position="176"/>
    </location>
</feature>
<dbReference type="InterPro" id="IPR042266">
    <property type="entry name" value="PPPDE_sf"/>
</dbReference>
<comment type="similarity">
    <text evidence="1">Belongs to the DeSI family.</text>
</comment>
<keyword evidence="2" id="KW-0645">Protease</keyword>
<dbReference type="PROSITE" id="PS51858">
    <property type="entry name" value="PPPDE"/>
    <property type="match status" value="1"/>
</dbReference>
<protein>
    <recommendedName>
        <fullName evidence="5">PPPDE domain-containing protein</fullName>
    </recommendedName>
</protein>
<sequence>MGLVQSGRPVCGPLGLRPRSDALAYPTPVTLHVYNCGKSSELMAANAVLRVLGTGAFHCGVEVHDREWGYESTGIFCCWPRQCTKHNYFESVPMGETFLTEGQVLDIIRELKSAKWDDTGYDILEHNCCHFADALCRSLGVGGVPTWVTNLALAGVTVRQTLSIASCGGCCGAFSGRVGACEYVADPQKEDPVHPEQVKSVSWDAKPNEVSRALKAQEAFKAKLALQKQAKEVSKSRQHREALDESRGRHALRRQAIKGASKGKLTL</sequence>
<evidence type="ECO:0000256" key="4">
    <source>
        <dbReference type="SAM" id="MobiDB-lite"/>
    </source>
</evidence>
<dbReference type="SMART" id="SM01179">
    <property type="entry name" value="DUF862"/>
    <property type="match status" value="1"/>
</dbReference>
<evidence type="ECO:0000256" key="1">
    <source>
        <dbReference type="ARBA" id="ARBA00008140"/>
    </source>
</evidence>
<accession>A0A7S0F9U2</accession>
<dbReference type="Gene3D" id="3.90.1720.30">
    <property type="entry name" value="PPPDE domains"/>
    <property type="match status" value="1"/>
</dbReference>
<dbReference type="GO" id="GO:0101005">
    <property type="term" value="F:deubiquitinase activity"/>
    <property type="evidence" value="ECO:0007669"/>
    <property type="project" value="TreeGrafter"/>
</dbReference>
<name>A0A7S0F9U2_9DINO</name>
<feature type="region of interest" description="Disordered" evidence="4">
    <location>
        <begin position="231"/>
        <end position="267"/>
    </location>
</feature>
<dbReference type="AlphaFoldDB" id="A0A7S0F9U2"/>
<dbReference type="GO" id="GO:0016579">
    <property type="term" value="P:protein deubiquitination"/>
    <property type="evidence" value="ECO:0007669"/>
    <property type="project" value="TreeGrafter"/>
</dbReference>
<keyword evidence="3" id="KW-0378">Hydrolase</keyword>
<dbReference type="PANTHER" id="PTHR12378:SF80">
    <property type="entry name" value="IP06716P-RELATED"/>
    <property type="match status" value="1"/>
</dbReference>
<dbReference type="EMBL" id="HBEG01005501">
    <property type="protein sequence ID" value="CAD8347548.1"/>
    <property type="molecule type" value="Transcribed_RNA"/>
</dbReference>
<evidence type="ECO:0000256" key="3">
    <source>
        <dbReference type="ARBA" id="ARBA00022801"/>
    </source>
</evidence>
<evidence type="ECO:0000313" key="6">
    <source>
        <dbReference type="EMBL" id="CAD8347548.1"/>
    </source>
</evidence>
<dbReference type="PANTHER" id="PTHR12378">
    <property type="entry name" value="DESUMOYLATING ISOPEPTIDASE"/>
    <property type="match status" value="1"/>
</dbReference>
<evidence type="ECO:0000259" key="5">
    <source>
        <dbReference type="PROSITE" id="PS51858"/>
    </source>
</evidence>
<dbReference type="GO" id="GO:0006508">
    <property type="term" value="P:proteolysis"/>
    <property type="evidence" value="ECO:0007669"/>
    <property type="project" value="UniProtKB-KW"/>
</dbReference>
<organism evidence="6">
    <name type="scientific">Pyrodinium bahamense</name>
    <dbReference type="NCBI Taxonomy" id="73915"/>
    <lineage>
        <taxon>Eukaryota</taxon>
        <taxon>Sar</taxon>
        <taxon>Alveolata</taxon>
        <taxon>Dinophyceae</taxon>
        <taxon>Gonyaulacales</taxon>
        <taxon>Pyrocystaceae</taxon>
        <taxon>Pyrodinium</taxon>
    </lineage>
</organism>
<dbReference type="InterPro" id="IPR008580">
    <property type="entry name" value="PPPDE_dom"/>
</dbReference>
<reference evidence="6" key="1">
    <citation type="submission" date="2021-01" db="EMBL/GenBank/DDBJ databases">
        <authorList>
            <person name="Corre E."/>
            <person name="Pelletier E."/>
            <person name="Niang G."/>
            <person name="Scheremetjew M."/>
            <person name="Finn R."/>
            <person name="Kale V."/>
            <person name="Holt S."/>
            <person name="Cochrane G."/>
            <person name="Meng A."/>
            <person name="Brown T."/>
            <person name="Cohen L."/>
        </authorList>
    </citation>
    <scope>NUCLEOTIDE SEQUENCE</scope>
    <source>
        <strain evidence="6">Pbaha01</strain>
    </source>
</reference>
<dbReference type="Pfam" id="PF05903">
    <property type="entry name" value="Peptidase_C97"/>
    <property type="match status" value="1"/>
</dbReference>
<feature type="compositionally biased region" description="Basic and acidic residues" evidence="4">
    <location>
        <begin position="231"/>
        <end position="248"/>
    </location>
</feature>